<dbReference type="Proteomes" id="UP000677082">
    <property type="component" value="Unassembled WGS sequence"/>
</dbReference>
<organism evidence="2 3">
    <name type="scientific">Paractinoplanes toevensis</name>
    <dbReference type="NCBI Taxonomy" id="571911"/>
    <lineage>
        <taxon>Bacteria</taxon>
        <taxon>Bacillati</taxon>
        <taxon>Actinomycetota</taxon>
        <taxon>Actinomycetes</taxon>
        <taxon>Micromonosporales</taxon>
        <taxon>Micromonosporaceae</taxon>
        <taxon>Paractinoplanes</taxon>
    </lineage>
</organism>
<evidence type="ECO:0000259" key="1">
    <source>
        <dbReference type="PROSITE" id="PS51725"/>
    </source>
</evidence>
<keyword evidence="3" id="KW-1185">Reference proteome</keyword>
<name>A0A919TBK1_9ACTN</name>
<dbReference type="SUPFAM" id="SSF54909">
    <property type="entry name" value="Dimeric alpha+beta barrel"/>
    <property type="match status" value="1"/>
</dbReference>
<proteinExistence type="predicted"/>
<evidence type="ECO:0000313" key="3">
    <source>
        <dbReference type="Proteomes" id="UP000677082"/>
    </source>
</evidence>
<gene>
    <name evidence="2" type="ORF">Ato02nite_044110</name>
</gene>
<dbReference type="RefSeq" id="WP_213008474.1">
    <property type="nucleotide sequence ID" value="NZ_BOQN01000058.1"/>
</dbReference>
<evidence type="ECO:0000313" key="2">
    <source>
        <dbReference type="EMBL" id="GIM92618.1"/>
    </source>
</evidence>
<dbReference type="Pfam" id="PF03992">
    <property type="entry name" value="ABM"/>
    <property type="match status" value="1"/>
</dbReference>
<sequence>MSVIPPTDRKFAIVNVFHTSPEHQDRLLELMSGGAVTMGEQPGCVSVTMEVTDDGTKLISTTVWETEADFTAMRARSDLQTYFREVSKIISKVDSMPSHVAYDHIVTQPA</sequence>
<dbReference type="InterPro" id="IPR011008">
    <property type="entry name" value="Dimeric_a/b-barrel"/>
</dbReference>
<comment type="caution">
    <text evidence="2">The sequence shown here is derived from an EMBL/GenBank/DDBJ whole genome shotgun (WGS) entry which is preliminary data.</text>
</comment>
<feature type="domain" description="ABM" evidence="1">
    <location>
        <begin position="11"/>
        <end position="101"/>
    </location>
</feature>
<dbReference type="AlphaFoldDB" id="A0A919TBK1"/>
<reference evidence="2 3" key="1">
    <citation type="submission" date="2021-03" db="EMBL/GenBank/DDBJ databases">
        <title>Whole genome shotgun sequence of Actinoplanes toevensis NBRC 105298.</title>
        <authorList>
            <person name="Komaki H."/>
            <person name="Tamura T."/>
        </authorList>
    </citation>
    <scope>NUCLEOTIDE SEQUENCE [LARGE SCALE GENOMIC DNA]</scope>
    <source>
        <strain evidence="2 3">NBRC 105298</strain>
    </source>
</reference>
<protein>
    <recommendedName>
        <fullName evidence="1">ABM domain-containing protein</fullName>
    </recommendedName>
</protein>
<accession>A0A919TBK1</accession>
<dbReference type="Gene3D" id="3.30.70.100">
    <property type="match status" value="1"/>
</dbReference>
<dbReference type="EMBL" id="BOQN01000058">
    <property type="protein sequence ID" value="GIM92618.1"/>
    <property type="molecule type" value="Genomic_DNA"/>
</dbReference>
<dbReference type="InterPro" id="IPR007138">
    <property type="entry name" value="ABM_dom"/>
</dbReference>
<dbReference type="PROSITE" id="PS51725">
    <property type="entry name" value="ABM"/>
    <property type="match status" value="1"/>
</dbReference>